<evidence type="ECO:0000313" key="2">
    <source>
        <dbReference type="Proteomes" id="UP000188268"/>
    </source>
</evidence>
<protein>
    <submittedName>
        <fullName evidence="1">Uncharacterized protein</fullName>
    </submittedName>
</protein>
<organism evidence="1 2">
    <name type="scientific">Corchorus capsularis</name>
    <name type="common">Jute</name>
    <dbReference type="NCBI Taxonomy" id="210143"/>
    <lineage>
        <taxon>Eukaryota</taxon>
        <taxon>Viridiplantae</taxon>
        <taxon>Streptophyta</taxon>
        <taxon>Embryophyta</taxon>
        <taxon>Tracheophyta</taxon>
        <taxon>Spermatophyta</taxon>
        <taxon>Magnoliopsida</taxon>
        <taxon>eudicotyledons</taxon>
        <taxon>Gunneridae</taxon>
        <taxon>Pentapetalae</taxon>
        <taxon>rosids</taxon>
        <taxon>malvids</taxon>
        <taxon>Malvales</taxon>
        <taxon>Malvaceae</taxon>
        <taxon>Grewioideae</taxon>
        <taxon>Apeibeae</taxon>
        <taxon>Corchorus</taxon>
    </lineage>
</organism>
<accession>A0A1R3GY31</accession>
<comment type="caution">
    <text evidence="1">The sequence shown here is derived from an EMBL/GenBank/DDBJ whole genome shotgun (WGS) entry which is preliminary data.</text>
</comment>
<reference evidence="1 2" key="1">
    <citation type="submission" date="2013-09" db="EMBL/GenBank/DDBJ databases">
        <title>Corchorus capsularis genome sequencing.</title>
        <authorList>
            <person name="Alam M."/>
            <person name="Haque M.S."/>
            <person name="Islam M.S."/>
            <person name="Emdad E.M."/>
            <person name="Islam M.M."/>
            <person name="Ahmed B."/>
            <person name="Halim A."/>
            <person name="Hossen Q.M.M."/>
            <person name="Hossain M.Z."/>
            <person name="Ahmed R."/>
            <person name="Khan M.M."/>
            <person name="Islam R."/>
            <person name="Rashid M.M."/>
            <person name="Khan S.A."/>
            <person name="Rahman M.S."/>
            <person name="Alam M."/>
        </authorList>
    </citation>
    <scope>NUCLEOTIDE SEQUENCE [LARGE SCALE GENOMIC DNA]</scope>
    <source>
        <strain evidence="2">cv. CVL-1</strain>
        <tissue evidence="1">Whole seedling</tissue>
    </source>
</reference>
<keyword evidence="2" id="KW-1185">Reference proteome</keyword>
<name>A0A1R3GY31_COCAP</name>
<sequence length="22" mass="2429">MGIPMTQGTRKSKRLKIELGAL</sequence>
<dbReference type="AlphaFoldDB" id="A0A1R3GY31"/>
<dbReference type="Proteomes" id="UP000188268">
    <property type="component" value="Unassembled WGS sequence"/>
</dbReference>
<dbReference type="EMBL" id="AWWV01013055">
    <property type="protein sequence ID" value="OMO63034.1"/>
    <property type="molecule type" value="Genomic_DNA"/>
</dbReference>
<evidence type="ECO:0000313" key="1">
    <source>
        <dbReference type="EMBL" id="OMO63034.1"/>
    </source>
</evidence>
<gene>
    <name evidence="1" type="ORF">CCACVL1_22519</name>
</gene>
<proteinExistence type="predicted"/>
<dbReference type="Gramene" id="OMO63034">
    <property type="protein sequence ID" value="OMO63034"/>
    <property type="gene ID" value="CCACVL1_22519"/>
</dbReference>